<dbReference type="EMBL" id="JBHSAS010000034">
    <property type="protein sequence ID" value="MFC4029775.1"/>
    <property type="molecule type" value="Genomic_DNA"/>
</dbReference>
<dbReference type="RefSeq" id="WP_290231893.1">
    <property type="nucleotide sequence ID" value="NZ_JAUFPZ010000002.1"/>
</dbReference>
<dbReference type="Gene3D" id="1.20.120.450">
    <property type="entry name" value="dinb family like domain"/>
    <property type="match status" value="1"/>
</dbReference>
<dbReference type="InterPro" id="IPR034660">
    <property type="entry name" value="DinB/YfiT-like"/>
</dbReference>
<dbReference type="SUPFAM" id="SSF109854">
    <property type="entry name" value="DinB/YfiT-like putative metalloenzymes"/>
    <property type="match status" value="1"/>
</dbReference>
<dbReference type="Pfam" id="PF12867">
    <property type="entry name" value="DinB_2"/>
    <property type="match status" value="1"/>
</dbReference>
<organism evidence="2 3">
    <name type="scientific">Zunongwangia endophytica</name>
    <dbReference type="NCBI Taxonomy" id="1808945"/>
    <lineage>
        <taxon>Bacteria</taxon>
        <taxon>Pseudomonadati</taxon>
        <taxon>Bacteroidota</taxon>
        <taxon>Flavobacteriia</taxon>
        <taxon>Flavobacteriales</taxon>
        <taxon>Flavobacteriaceae</taxon>
        <taxon>Zunongwangia</taxon>
    </lineage>
</organism>
<sequence length="173" mass="19938">MNVEQISASEYNSFYENYIKIIPKETSLGILFLDNLKEVSHLLENLSEDQLSYRYEEGKWSVAEVLQHLIDVERIFQFRALSLARKEVKSLPGFDHEEYAVNSGAENRSLKSLKEEFEIVRKSTSFLFDSFTDNMLTTSGQMNGASATPRAIGFIIVGHTKHHLKILQERYKL</sequence>
<name>A0ABV8HCV9_9FLAO</name>
<accession>A0ABV8HCV9</accession>
<dbReference type="Proteomes" id="UP001595793">
    <property type="component" value="Unassembled WGS sequence"/>
</dbReference>
<evidence type="ECO:0000313" key="2">
    <source>
        <dbReference type="EMBL" id="MFC4029775.1"/>
    </source>
</evidence>
<evidence type="ECO:0000259" key="1">
    <source>
        <dbReference type="Pfam" id="PF12867"/>
    </source>
</evidence>
<dbReference type="InterPro" id="IPR024775">
    <property type="entry name" value="DinB-like"/>
</dbReference>
<comment type="caution">
    <text evidence="2">The sequence shown here is derived from an EMBL/GenBank/DDBJ whole genome shotgun (WGS) entry which is preliminary data.</text>
</comment>
<protein>
    <submittedName>
        <fullName evidence="2">DinB family protein</fullName>
    </submittedName>
</protein>
<gene>
    <name evidence="2" type="ORF">ACFOS1_20325</name>
</gene>
<proteinExistence type="predicted"/>
<evidence type="ECO:0000313" key="3">
    <source>
        <dbReference type="Proteomes" id="UP001595793"/>
    </source>
</evidence>
<feature type="domain" description="DinB-like" evidence="1">
    <location>
        <begin position="36"/>
        <end position="166"/>
    </location>
</feature>
<reference evidence="3" key="1">
    <citation type="journal article" date="2019" name="Int. J. Syst. Evol. Microbiol.">
        <title>The Global Catalogue of Microorganisms (GCM) 10K type strain sequencing project: providing services to taxonomists for standard genome sequencing and annotation.</title>
        <authorList>
            <consortium name="The Broad Institute Genomics Platform"/>
            <consortium name="The Broad Institute Genome Sequencing Center for Infectious Disease"/>
            <person name="Wu L."/>
            <person name="Ma J."/>
        </authorList>
    </citation>
    <scope>NUCLEOTIDE SEQUENCE [LARGE SCALE GENOMIC DNA]</scope>
    <source>
        <strain evidence="3">CECT 9128</strain>
    </source>
</reference>
<keyword evidence="3" id="KW-1185">Reference proteome</keyword>